<accession>M5DZ41</accession>
<dbReference type="SUPFAM" id="SSF143414">
    <property type="entry name" value="CcmK-like"/>
    <property type="match status" value="2"/>
</dbReference>
<dbReference type="Proteomes" id="UP000012063">
    <property type="component" value="Unassembled WGS sequence"/>
</dbReference>
<dbReference type="eggNOG" id="COG4577">
    <property type="taxonomic scope" value="Bacteria"/>
</dbReference>
<keyword evidence="2" id="KW-1283">Bacterial microcompartment</keyword>
<dbReference type="Gene3D" id="3.30.70.1710">
    <property type="match status" value="2"/>
</dbReference>
<dbReference type="InterPro" id="IPR037233">
    <property type="entry name" value="CcmK-like_sf"/>
</dbReference>
<dbReference type="OrthoDB" id="9791973at2"/>
<feature type="domain" description="BMC" evidence="4">
    <location>
        <begin position="4"/>
        <end position="86"/>
    </location>
</feature>
<comment type="subcellular location">
    <subcellularLocation>
        <location evidence="1">Bacterial microcompartment</location>
    </subcellularLocation>
</comment>
<dbReference type="PROSITE" id="PS51930">
    <property type="entry name" value="BMC_2"/>
    <property type="match status" value="1"/>
</dbReference>
<sequence length="184" mass="19719">MIDTIGLLEFKRISSGIEASNQMIKAADVELISARYICPGKYIVLISGDLSAVKSSVKAGVEVAKKDLMKELVIPKINKSLIDIIQGKNNEIGEIKALGILEYSSIASGIIAADAAVKASEIEFLKIVLGMRTAGKSLIIFTGSIEACQQGLNAAELANKDNEKYLLGKKLISSPEKKLVEKLI</sequence>
<evidence type="ECO:0000256" key="3">
    <source>
        <dbReference type="PROSITE-ProRule" id="PRU01278"/>
    </source>
</evidence>
<proteinExistence type="inferred from homology"/>
<evidence type="ECO:0000313" key="6">
    <source>
        <dbReference type="Proteomes" id="UP000012063"/>
    </source>
</evidence>
<comment type="similarity">
    <text evidence="3">Belongs to the bacterial microcompartments protein family.</text>
</comment>
<dbReference type="PIRSF" id="PIRSF034834">
    <property type="entry name" value="PduT"/>
    <property type="match status" value="1"/>
</dbReference>
<protein>
    <submittedName>
        <fullName evidence="5">Propanediol utilization polyhedral body protein PduT</fullName>
    </submittedName>
</protein>
<dbReference type="InterPro" id="IPR000249">
    <property type="entry name" value="BMC_dom"/>
</dbReference>
<dbReference type="CDD" id="cd07054">
    <property type="entry name" value="BMC_PduT_repeat2"/>
    <property type="match status" value="1"/>
</dbReference>
<gene>
    <name evidence="5" type="ORF">HSACCH_00972</name>
</gene>
<dbReference type="PANTHER" id="PTHR33941">
    <property type="entry name" value="PROPANEDIOL UTILIZATION PROTEIN PDUA"/>
    <property type="match status" value="1"/>
</dbReference>
<evidence type="ECO:0000313" key="5">
    <source>
        <dbReference type="EMBL" id="CCU78897.1"/>
    </source>
</evidence>
<reference evidence="6" key="1">
    <citation type="journal article" date="2013" name="Genome Announc.">
        <title>Genome Sequence of Halanaerobium saccharolyticum subsp. saccharolyticum Strain DSM 6643T, a Halophilic Hydrogen-Producing Bacterium.</title>
        <authorList>
            <person name="Kivisto A."/>
            <person name="Larjo A."/>
            <person name="Ciranna A."/>
            <person name="Santala V."/>
            <person name="Roos C."/>
            <person name="Karp M."/>
        </authorList>
    </citation>
    <scope>NUCLEOTIDE SEQUENCE [LARGE SCALE GENOMIC DNA]</scope>
    <source>
        <strain evidence="6">DSM 6643</strain>
    </source>
</reference>
<evidence type="ECO:0000256" key="1">
    <source>
        <dbReference type="ARBA" id="ARBA00024322"/>
    </source>
</evidence>
<evidence type="ECO:0000259" key="4">
    <source>
        <dbReference type="PROSITE" id="PS51930"/>
    </source>
</evidence>
<dbReference type="PANTHER" id="PTHR33941:SF11">
    <property type="entry name" value="BACTERIAL MICROCOMPARTMENT SHELL PROTEIN PDUJ"/>
    <property type="match status" value="1"/>
</dbReference>
<dbReference type="InterPro" id="IPR011238">
    <property type="entry name" value="Micro_shell_prot_PduT"/>
</dbReference>
<evidence type="ECO:0000256" key="2">
    <source>
        <dbReference type="ARBA" id="ARBA00024446"/>
    </source>
</evidence>
<keyword evidence="6" id="KW-1185">Reference proteome</keyword>
<dbReference type="Pfam" id="PF00936">
    <property type="entry name" value="BMC"/>
    <property type="match status" value="2"/>
</dbReference>
<dbReference type="SMART" id="SM00877">
    <property type="entry name" value="BMC"/>
    <property type="match status" value="2"/>
</dbReference>
<dbReference type="AlphaFoldDB" id="M5DZ41"/>
<dbReference type="InParanoid" id="M5DZ41"/>
<dbReference type="EMBL" id="CAUI01000010">
    <property type="protein sequence ID" value="CCU78897.1"/>
    <property type="molecule type" value="Genomic_DNA"/>
</dbReference>
<name>M5DZ41_9FIRM</name>
<dbReference type="GO" id="GO:0031469">
    <property type="term" value="C:bacterial microcompartment"/>
    <property type="evidence" value="ECO:0007669"/>
    <property type="project" value="UniProtKB-SubCell"/>
</dbReference>
<organism evidence="5 6">
    <name type="scientific">Halanaerobium saccharolyticum subsp. saccharolyticum DSM 6643</name>
    <dbReference type="NCBI Taxonomy" id="1293054"/>
    <lineage>
        <taxon>Bacteria</taxon>
        <taxon>Bacillati</taxon>
        <taxon>Bacillota</taxon>
        <taxon>Clostridia</taxon>
        <taxon>Halanaerobiales</taxon>
        <taxon>Halanaerobiaceae</taxon>
        <taxon>Halanaerobium</taxon>
    </lineage>
</organism>
<dbReference type="RefSeq" id="WP_005488300.1">
    <property type="nucleotide sequence ID" value="NZ_CAUI01000010.1"/>
</dbReference>
<dbReference type="InterPro" id="IPR044872">
    <property type="entry name" value="CcmK/CsoS1_BMC"/>
</dbReference>
<comment type="caution">
    <text evidence="5">The sequence shown here is derived from an EMBL/GenBank/DDBJ whole genome shotgun (WGS) entry which is preliminary data.</text>
</comment>
<dbReference type="CDD" id="cd07053">
    <property type="entry name" value="BMC_PduT_repeat1"/>
    <property type="match status" value="1"/>
</dbReference>
<dbReference type="InterPro" id="IPR050575">
    <property type="entry name" value="BMC_shell"/>
</dbReference>
<dbReference type="STRING" id="1293054.HSACCH_00972"/>